<dbReference type="EMBL" id="JXQK01000087">
    <property type="protein sequence ID" value="KIP60200.1"/>
    <property type="molecule type" value="Genomic_DNA"/>
</dbReference>
<evidence type="ECO:0000313" key="2">
    <source>
        <dbReference type="EMBL" id="KIP60200.1"/>
    </source>
</evidence>
<dbReference type="RefSeq" id="WP_052484658.1">
    <property type="nucleotide sequence ID" value="NZ_DAIPDX010000031.1"/>
</dbReference>
<accession>A0A0D0IXC0</accession>
<protein>
    <recommendedName>
        <fullName evidence="4">DUF3575 domain-containing protein</fullName>
    </recommendedName>
</protein>
<evidence type="ECO:0008006" key="4">
    <source>
        <dbReference type="Google" id="ProtNLM"/>
    </source>
</evidence>
<dbReference type="GeneID" id="93485179"/>
<dbReference type="InterPro" id="IPR021958">
    <property type="entry name" value="DUF3575"/>
</dbReference>
<feature type="signal peptide" evidence="1">
    <location>
        <begin position="1"/>
        <end position="28"/>
    </location>
</feature>
<keyword evidence="3" id="KW-1185">Reference proteome</keyword>
<dbReference type="Proteomes" id="UP000032046">
    <property type="component" value="Unassembled WGS sequence"/>
</dbReference>
<feature type="chain" id="PRO_5002212737" description="DUF3575 domain-containing protein" evidence="1">
    <location>
        <begin position="29"/>
        <end position="188"/>
    </location>
</feature>
<name>A0A0D0IXC0_9BACT</name>
<comment type="caution">
    <text evidence="2">The sequence shown here is derived from an EMBL/GenBank/DDBJ whole genome shotgun (WGS) entry which is preliminary data.</text>
</comment>
<sequence>MTLKHSGKSKKWHILAAAIALTCSPLLAEAQRVALKTNALYWAAATPNIGAEFRINRHITFNFEAAYNRIKVFNIDTRGAAITPEVRYWFSARPQAGHFLGIAGIGCDYNFVHNGKRHIGDLYGGGLTYGYSFVLSKRWSLEATIGAGMAHCHEMSWNKEEPQPNSANVKEWKPIPVKAGISFVYLLR</sequence>
<dbReference type="STRING" id="1602171.ST44_11735"/>
<evidence type="ECO:0000313" key="3">
    <source>
        <dbReference type="Proteomes" id="UP000032046"/>
    </source>
</evidence>
<dbReference type="OrthoDB" id="1091815at2"/>
<evidence type="ECO:0000256" key="1">
    <source>
        <dbReference type="SAM" id="SignalP"/>
    </source>
</evidence>
<reference evidence="2 3" key="1">
    <citation type="submission" date="2015-01" db="EMBL/GenBank/DDBJ databases">
        <title>Comparative genomics of non-oral Prevotella species.</title>
        <authorList>
            <person name="Accetto T."/>
            <person name="Nograsek B."/>
            <person name="Avgustin G."/>
        </authorList>
    </citation>
    <scope>NUCLEOTIDE SEQUENCE [LARGE SCALE GENOMIC DNA]</scope>
    <source>
        <strain evidence="2 3">P5-119</strain>
    </source>
</reference>
<dbReference type="Pfam" id="PF12099">
    <property type="entry name" value="DUF3575"/>
    <property type="match status" value="1"/>
</dbReference>
<keyword evidence="1" id="KW-0732">Signal</keyword>
<proteinExistence type="predicted"/>
<organism evidence="2 3">
    <name type="scientific">Prevotella pectinovora</name>
    <dbReference type="NCBI Taxonomy" id="1602169"/>
    <lineage>
        <taxon>Bacteria</taxon>
        <taxon>Pseudomonadati</taxon>
        <taxon>Bacteroidota</taxon>
        <taxon>Bacteroidia</taxon>
        <taxon>Bacteroidales</taxon>
        <taxon>Prevotellaceae</taxon>
        <taxon>Prevotella</taxon>
    </lineage>
</organism>
<dbReference type="AlphaFoldDB" id="A0A0D0IXC0"/>
<gene>
    <name evidence="2" type="ORF">ST44_11735</name>
</gene>